<reference evidence="3" key="1">
    <citation type="journal article" date="2019" name="Int. J. Syst. Evol. Microbiol.">
        <title>The Global Catalogue of Microorganisms (GCM) 10K type strain sequencing project: providing services to taxonomists for standard genome sequencing and annotation.</title>
        <authorList>
            <consortium name="The Broad Institute Genomics Platform"/>
            <consortium name="The Broad Institute Genome Sequencing Center for Infectious Disease"/>
            <person name="Wu L."/>
            <person name="Ma J."/>
        </authorList>
    </citation>
    <scope>NUCLEOTIDE SEQUENCE [LARGE SCALE GENOMIC DNA]</scope>
    <source>
        <strain evidence="3">CAIM 431</strain>
    </source>
</reference>
<feature type="transmembrane region" description="Helical" evidence="1">
    <location>
        <begin position="83"/>
        <end position="100"/>
    </location>
</feature>
<evidence type="ECO:0000313" key="3">
    <source>
        <dbReference type="Proteomes" id="UP001597326"/>
    </source>
</evidence>
<keyword evidence="1" id="KW-0812">Transmembrane</keyword>
<organism evidence="2 3">
    <name type="scientific">Luteococcus peritonei</name>
    <dbReference type="NCBI Taxonomy" id="88874"/>
    <lineage>
        <taxon>Bacteria</taxon>
        <taxon>Bacillati</taxon>
        <taxon>Actinomycetota</taxon>
        <taxon>Actinomycetes</taxon>
        <taxon>Propionibacteriales</taxon>
        <taxon>Propionibacteriaceae</taxon>
        <taxon>Luteococcus</taxon>
    </lineage>
</organism>
<gene>
    <name evidence="2" type="ORF">ACFSCS_09100</name>
</gene>
<dbReference type="InterPro" id="IPR009732">
    <property type="entry name" value="DUF1304"/>
</dbReference>
<name>A0ABW4RVM7_9ACTN</name>
<dbReference type="PANTHER" id="PTHR38446:SF1">
    <property type="entry name" value="BLL0914 PROTEIN"/>
    <property type="match status" value="1"/>
</dbReference>
<comment type="caution">
    <text evidence="2">The sequence shown here is derived from an EMBL/GenBank/DDBJ whole genome shotgun (WGS) entry which is preliminary data.</text>
</comment>
<protein>
    <submittedName>
        <fullName evidence="2">DUF1304 domain-containing protein</fullName>
    </submittedName>
</protein>
<evidence type="ECO:0000256" key="1">
    <source>
        <dbReference type="SAM" id="Phobius"/>
    </source>
</evidence>
<feature type="transmembrane region" description="Helical" evidence="1">
    <location>
        <begin position="55"/>
        <end position="71"/>
    </location>
</feature>
<keyword evidence="1" id="KW-0472">Membrane</keyword>
<keyword evidence="1" id="KW-1133">Transmembrane helix</keyword>
<sequence length="126" mass="13736">MTTLAFVLLALAAVLHVYICWIETVAWDSDRTRATFGIANREDSLTTRPLAFNQGFYNLFLAIGVVVGLLLQTSSHESFGRGLVWMGAGSMVAAALVLLLSDRSKLRPALMQMTLPLLGLLAWLLA</sequence>
<dbReference type="PANTHER" id="PTHR38446">
    <property type="entry name" value="BLL0914 PROTEIN"/>
    <property type="match status" value="1"/>
</dbReference>
<accession>A0ABW4RVM7</accession>
<dbReference type="RefSeq" id="WP_343874617.1">
    <property type="nucleotide sequence ID" value="NZ_BAAAIX010000027.1"/>
</dbReference>
<dbReference type="Proteomes" id="UP001597326">
    <property type="component" value="Unassembled WGS sequence"/>
</dbReference>
<evidence type="ECO:0000313" key="2">
    <source>
        <dbReference type="EMBL" id="MFD1890335.1"/>
    </source>
</evidence>
<proteinExistence type="predicted"/>
<dbReference type="Pfam" id="PF06993">
    <property type="entry name" value="DUF1304"/>
    <property type="match status" value="1"/>
</dbReference>
<dbReference type="EMBL" id="JBHUFZ010000019">
    <property type="protein sequence ID" value="MFD1890335.1"/>
    <property type="molecule type" value="Genomic_DNA"/>
</dbReference>
<keyword evidence="3" id="KW-1185">Reference proteome</keyword>